<name>A0ABQ0GK49_9PEZI</name>
<dbReference type="EMBL" id="BAAFSV010000004">
    <property type="protein sequence ID" value="GAB1318155.1"/>
    <property type="molecule type" value="Genomic_DNA"/>
</dbReference>
<feature type="compositionally biased region" description="Basic and acidic residues" evidence="1">
    <location>
        <begin position="200"/>
        <end position="214"/>
    </location>
</feature>
<feature type="region of interest" description="Disordered" evidence="1">
    <location>
        <begin position="472"/>
        <end position="518"/>
    </location>
</feature>
<reference evidence="2 3" key="1">
    <citation type="submission" date="2024-09" db="EMBL/GenBank/DDBJ databases">
        <title>Itraconazole resistance in Madurella fahalii resulting from another homologue of gene encoding cytochrome P450 14-alpha sterol demethylase (CYP51).</title>
        <authorList>
            <person name="Yoshioka I."/>
            <person name="Fahal A.H."/>
            <person name="Kaneko S."/>
            <person name="Yaguchi T."/>
        </authorList>
    </citation>
    <scope>NUCLEOTIDE SEQUENCE [LARGE SCALE GENOMIC DNA]</scope>
    <source>
        <strain evidence="2 3">IFM 68171</strain>
    </source>
</reference>
<dbReference type="PANTHER" id="PTHR42037">
    <property type="match status" value="1"/>
</dbReference>
<dbReference type="Pfam" id="PF14441">
    <property type="entry name" value="OTT_1508_deam"/>
    <property type="match status" value="1"/>
</dbReference>
<proteinExistence type="predicted"/>
<evidence type="ECO:0000313" key="3">
    <source>
        <dbReference type="Proteomes" id="UP001628179"/>
    </source>
</evidence>
<accession>A0ABQ0GK49</accession>
<gene>
    <name evidence="2" type="ORF">MFIFM68171_08365</name>
</gene>
<dbReference type="Proteomes" id="UP001628179">
    <property type="component" value="Unassembled WGS sequence"/>
</dbReference>
<keyword evidence="3" id="KW-1185">Reference proteome</keyword>
<feature type="region of interest" description="Disordered" evidence="1">
    <location>
        <begin position="200"/>
        <end position="222"/>
    </location>
</feature>
<dbReference type="InterPro" id="IPR027796">
    <property type="entry name" value="OTT_1508_deam-like"/>
</dbReference>
<protein>
    <submittedName>
        <fullName evidence="2">Uncharacterized protein</fullName>
    </submittedName>
</protein>
<comment type="caution">
    <text evidence="2">The sequence shown here is derived from an EMBL/GenBank/DDBJ whole genome shotgun (WGS) entry which is preliminary data.</text>
</comment>
<dbReference type="GeneID" id="98179108"/>
<evidence type="ECO:0000256" key="1">
    <source>
        <dbReference type="SAM" id="MobiDB-lite"/>
    </source>
</evidence>
<organism evidence="2 3">
    <name type="scientific">Madurella fahalii</name>
    <dbReference type="NCBI Taxonomy" id="1157608"/>
    <lineage>
        <taxon>Eukaryota</taxon>
        <taxon>Fungi</taxon>
        <taxon>Dikarya</taxon>
        <taxon>Ascomycota</taxon>
        <taxon>Pezizomycotina</taxon>
        <taxon>Sordariomycetes</taxon>
        <taxon>Sordariomycetidae</taxon>
        <taxon>Sordariales</taxon>
        <taxon>Sordariales incertae sedis</taxon>
        <taxon>Madurella</taxon>
    </lineage>
</organism>
<dbReference type="RefSeq" id="XP_070919886.1">
    <property type="nucleotide sequence ID" value="XM_071063785.1"/>
</dbReference>
<evidence type="ECO:0000313" key="2">
    <source>
        <dbReference type="EMBL" id="GAB1318155.1"/>
    </source>
</evidence>
<dbReference type="PANTHER" id="PTHR42037:SF1">
    <property type="match status" value="1"/>
</dbReference>
<sequence length="518" mass="58464">MAVEDSGIVPLPAPLGTWRFYEPLLLLYCLKSVLPMNNGTRPSDLEGIADKEPREAFFCFVNKLSQVCDSERGGGTITAFGVLQTGSIEYRFASNQRDSQSLDGVRRYVIDLLETLGQAPDATFRDANQRAALTAQILGKILGFNQQRIKIYLRCLLKHIDFCIDGCHAEGTTDFISRTIELLRAVKPLYDDDRSRDFMREKAREDREKAREDREDREDREESNGNRWSELCHFLGRLHSYSVATKVFLCARGRWPELFEAFEVTYILSSKPNTQTPSVRRSAARMLERLTNDPEVLNAYYKEAERLQGLGLDKKIQEKVKPRNFAPIIHAEVNLCDDILREERNPHGEGRVRFFNESVFGRYIGSSKPTCRLCDLYFHAPSGPNIEVRKSHLNLYYNWRAPDVYRQDGAAAEQARKTILESMIASIKHQTMKTIVDRLAVGKRYDSNTTTSYPFSTRFYYGAGSARAPDGMSSIREVGGDSENGEGGSRSEVTAGVVDDLASTLGQVDLGSESGRPD</sequence>